<name>A0A0G0GD20_9BACT</name>
<feature type="domain" description="DUF5667" evidence="1">
    <location>
        <begin position="97"/>
        <end position="204"/>
    </location>
</feature>
<dbReference type="InterPro" id="IPR043725">
    <property type="entry name" value="DUF5667"/>
</dbReference>
<dbReference type="STRING" id="1619046.US42_C0004G0021"/>
<gene>
    <name evidence="2" type="ORF">US42_C0004G0021</name>
</gene>
<proteinExistence type="predicted"/>
<dbReference type="Proteomes" id="UP000034849">
    <property type="component" value="Unassembled WGS sequence"/>
</dbReference>
<reference evidence="2 3" key="1">
    <citation type="journal article" date="2015" name="Nature">
        <title>rRNA introns, odd ribosomes, and small enigmatic genomes across a large radiation of phyla.</title>
        <authorList>
            <person name="Brown C.T."/>
            <person name="Hug L.A."/>
            <person name="Thomas B.C."/>
            <person name="Sharon I."/>
            <person name="Castelle C.J."/>
            <person name="Singh A."/>
            <person name="Wilkins M.J."/>
            <person name="Williams K.H."/>
            <person name="Banfield J.F."/>
        </authorList>
    </citation>
    <scope>NUCLEOTIDE SEQUENCE [LARGE SCALE GENOMIC DNA]</scope>
</reference>
<accession>A0A0G0GD20</accession>
<dbReference type="EMBL" id="LBSX01000004">
    <property type="protein sequence ID" value="KKQ27882.1"/>
    <property type="molecule type" value="Genomic_DNA"/>
</dbReference>
<dbReference type="Pfam" id="PF18915">
    <property type="entry name" value="DUF5667"/>
    <property type="match status" value="1"/>
</dbReference>
<comment type="caution">
    <text evidence="2">The sequence shown here is derived from an EMBL/GenBank/DDBJ whole genome shotgun (WGS) entry which is preliminary data.</text>
</comment>
<sequence length="336" mass="36602">MSQELISQLKKIRETNGRINADQSWVVQNKARMLTQIKNTVPEEPVKFNLHMVWQAMEVLLPGRVVYSVVRPMAVFILVGGIALSGWITSASATENCLPGEMCYGVKMAVEKTQEVIVNVTGSNDAKTQMHLEFASRRANEVKQVIAKNDSNSSAQATETIKMLEESLQSVRDNFSKLGVDKPERAKEITKEITKKTEEIKTKLEDVKVLIADNMNKVLAEAQVVNKEITTNTLPVLESASAEATADKKVLEDKKATTTPIVISTTTVIVSEEKPGLTIDEVLAKLNEATASSVQTEQKISDSDKSVKEAVASNLASTTPSVAVPIINTTSTTSSL</sequence>
<dbReference type="AlphaFoldDB" id="A0A0G0GD20"/>
<evidence type="ECO:0000313" key="3">
    <source>
        <dbReference type="Proteomes" id="UP000034849"/>
    </source>
</evidence>
<protein>
    <recommendedName>
        <fullName evidence="1">DUF5667 domain-containing protein</fullName>
    </recommendedName>
</protein>
<evidence type="ECO:0000259" key="1">
    <source>
        <dbReference type="Pfam" id="PF18915"/>
    </source>
</evidence>
<evidence type="ECO:0000313" key="2">
    <source>
        <dbReference type="EMBL" id="KKQ27882.1"/>
    </source>
</evidence>
<organism evidence="2 3">
    <name type="scientific">Candidatus Magasanikbacteria bacterium GW2011_GWC2_37_14</name>
    <dbReference type="NCBI Taxonomy" id="1619046"/>
    <lineage>
        <taxon>Bacteria</taxon>
        <taxon>Candidatus Magasanikiibacteriota</taxon>
    </lineage>
</organism>